<dbReference type="EMBL" id="PDUG01000001">
    <property type="protein sequence ID" value="PIC50576.1"/>
    <property type="molecule type" value="Genomic_DNA"/>
</dbReference>
<sequence>MNNRGGSRGFPPRRSRGGRGSNRGNRSVSGNGEFRNDYSDRGSDRQGNPDGRSPEAIDRFPYRRSPSPRNPPFDPFVGRPFQDRAREDRSLTPEFRQMRMDERPAFDRNSARNNIPVNVRPPKRDEASSSSVTGNEAEQEWSLKIAAADEEVRHAEYLLHTAKIKRDIVIGKYKEFANNTYGGNNGQPKPAW</sequence>
<feature type="compositionally biased region" description="Low complexity" evidence="1">
    <location>
        <begin position="22"/>
        <end position="32"/>
    </location>
</feature>
<evidence type="ECO:0000313" key="2">
    <source>
        <dbReference type="EMBL" id="PIC50576.1"/>
    </source>
</evidence>
<proteinExistence type="predicted"/>
<dbReference type="AlphaFoldDB" id="A0A2G5VG30"/>
<organism evidence="2 3">
    <name type="scientific">Caenorhabditis nigoni</name>
    <dbReference type="NCBI Taxonomy" id="1611254"/>
    <lineage>
        <taxon>Eukaryota</taxon>
        <taxon>Metazoa</taxon>
        <taxon>Ecdysozoa</taxon>
        <taxon>Nematoda</taxon>
        <taxon>Chromadorea</taxon>
        <taxon>Rhabditida</taxon>
        <taxon>Rhabditina</taxon>
        <taxon>Rhabditomorpha</taxon>
        <taxon>Rhabditoidea</taxon>
        <taxon>Rhabditidae</taxon>
        <taxon>Peloderinae</taxon>
        <taxon>Caenorhabditis</taxon>
    </lineage>
</organism>
<comment type="caution">
    <text evidence="2">The sequence shown here is derived from an EMBL/GenBank/DDBJ whole genome shotgun (WGS) entry which is preliminary data.</text>
</comment>
<evidence type="ECO:0000313" key="3">
    <source>
        <dbReference type="Proteomes" id="UP000230233"/>
    </source>
</evidence>
<gene>
    <name evidence="2" type="primary">Cni-T05F1.4</name>
    <name evidence="2" type="synonym">Cnig_chr_I.g1423</name>
    <name evidence="2" type="ORF">B9Z55_001423</name>
</gene>
<feature type="region of interest" description="Disordered" evidence="1">
    <location>
        <begin position="1"/>
        <end position="139"/>
    </location>
</feature>
<evidence type="ECO:0000256" key="1">
    <source>
        <dbReference type="SAM" id="MobiDB-lite"/>
    </source>
</evidence>
<name>A0A2G5VG30_9PELO</name>
<reference evidence="3" key="1">
    <citation type="submission" date="2017-10" db="EMBL/GenBank/DDBJ databases">
        <title>Rapid genome shrinkage in a self-fertile nematode reveals novel sperm competition proteins.</title>
        <authorList>
            <person name="Yin D."/>
            <person name="Schwarz E.M."/>
            <person name="Thomas C.G."/>
            <person name="Felde R.L."/>
            <person name="Korf I.F."/>
            <person name="Cutter A.D."/>
            <person name="Schartner C.M."/>
            <person name="Ralston E.J."/>
            <person name="Meyer B.J."/>
            <person name="Haag E.S."/>
        </authorList>
    </citation>
    <scope>NUCLEOTIDE SEQUENCE [LARGE SCALE GENOMIC DNA]</scope>
    <source>
        <strain evidence="3">JU1422</strain>
    </source>
</reference>
<dbReference type="Proteomes" id="UP000230233">
    <property type="component" value="Chromosome I"/>
</dbReference>
<dbReference type="OrthoDB" id="5877641at2759"/>
<feature type="compositionally biased region" description="Basic and acidic residues" evidence="1">
    <location>
        <begin position="52"/>
        <end position="61"/>
    </location>
</feature>
<feature type="compositionally biased region" description="Basic and acidic residues" evidence="1">
    <location>
        <begin position="81"/>
        <end position="110"/>
    </location>
</feature>
<feature type="compositionally biased region" description="Basic and acidic residues" evidence="1">
    <location>
        <begin position="34"/>
        <end position="44"/>
    </location>
</feature>
<accession>A0A2G5VG30</accession>
<feature type="compositionally biased region" description="Low complexity" evidence="1">
    <location>
        <begin position="1"/>
        <end position="10"/>
    </location>
</feature>
<protein>
    <submittedName>
        <fullName evidence="2">Uncharacterized protein</fullName>
    </submittedName>
</protein>
<keyword evidence="3" id="KW-1185">Reference proteome</keyword>